<dbReference type="PANTHER" id="PTHR47660">
    <property type="entry name" value="TRANSCRIPTION FACTOR WITH C2H2 AND ZN(2)-CYS(6) DNA BINDING DOMAIN (EUROFUNG)-RELATED-RELATED"/>
    <property type="match status" value="1"/>
</dbReference>
<reference evidence="6" key="1">
    <citation type="submission" date="2023-08" db="EMBL/GenBank/DDBJ databases">
        <title>Black Yeasts Isolated from many extreme environments.</title>
        <authorList>
            <person name="Coleine C."/>
            <person name="Stajich J.E."/>
            <person name="Selbmann L."/>
        </authorList>
    </citation>
    <scope>NUCLEOTIDE SEQUENCE</scope>
    <source>
        <strain evidence="6">CCFEE 5810</strain>
    </source>
</reference>
<keyword evidence="2" id="KW-0862">Zinc</keyword>
<keyword evidence="4" id="KW-0804">Transcription</keyword>
<protein>
    <submittedName>
        <fullName evidence="6">Uncharacterized protein</fullName>
    </submittedName>
</protein>
<sequence>MHFITRVLKSWPRMVASHGLTLLPPMIHRMQLENGVPVPLARCCTLVEAWAERSDDGGELVTRSIMIEMQKLIREHRSYDEENLLAALQSALLLLIILLFGGGSQPPLPVNKASRLLVAFWEMKNRLADTGLFLQEEVHHTSPDWSAWVMVSAKRRTILALHHMEWAWSVLHGYPELACLELGPLPAPSARYLWEEQDERTWYALYQKWRMQWKDGYYAMSELFPIQPGAELDERTEAWLAEADAFGVMMMGEGQ</sequence>
<dbReference type="EMBL" id="JAVRQU010000012">
    <property type="protein sequence ID" value="KAK5696461.1"/>
    <property type="molecule type" value="Genomic_DNA"/>
</dbReference>
<evidence type="ECO:0000256" key="3">
    <source>
        <dbReference type="ARBA" id="ARBA00023015"/>
    </source>
</evidence>
<keyword evidence="1" id="KW-0479">Metal-binding</keyword>
<keyword evidence="5" id="KW-0539">Nucleus</keyword>
<evidence type="ECO:0000256" key="2">
    <source>
        <dbReference type="ARBA" id="ARBA00022833"/>
    </source>
</evidence>
<proteinExistence type="predicted"/>
<dbReference type="AlphaFoldDB" id="A0AAN7W8H3"/>
<dbReference type="PANTHER" id="PTHR47660:SF3">
    <property type="entry name" value="FINGER DOMAIN PROTEIN, PUTATIVE (AFU_ORTHOLOGUE AFUA_4G03310)-RELATED"/>
    <property type="match status" value="1"/>
</dbReference>
<dbReference type="Proteomes" id="UP001310594">
    <property type="component" value="Unassembled WGS sequence"/>
</dbReference>
<evidence type="ECO:0000256" key="1">
    <source>
        <dbReference type="ARBA" id="ARBA00022723"/>
    </source>
</evidence>
<keyword evidence="3" id="KW-0805">Transcription regulation</keyword>
<evidence type="ECO:0000256" key="4">
    <source>
        <dbReference type="ARBA" id="ARBA00023163"/>
    </source>
</evidence>
<accession>A0AAN7W8H3</accession>
<dbReference type="GO" id="GO:0046872">
    <property type="term" value="F:metal ion binding"/>
    <property type="evidence" value="ECO:0007669"/>
    <property type="project" value="UniProtKB-KW"/>
</dbReference>
<evidence type="ECO:0000256" key="5">
    <source>
        <dbReference type="ARBA" id="ARBA00023242"/>
    </source>
</evidence>
<evidence type="ECO:0000313" key="6">
    <source>
        <dbReference type="EMBL" id="KAK5696461.1"/>
    </source>
</evidence>
<name>A0AAN7W8H3_9PEZI</name>
<gene>
    <name evidence="6" type="ORF">LTR97_007763</name>
</gene>
<evidence type="ECO:0000313" key="7">
    <source>
        <dbReference type="Proteomes" id="UP001310594"/>
    </source>
</evidence>
<comment type="caution">
    <text evidence="6">The sequence shown here is derived from an EMBL/GenBank/DDBJ whole genome shotgun (WGS) entry which is preliminary data.</text>
</comment>
<organism evidence="6 7">
    <name type="scientific">Elasticomyces elasticus</name>
    <dbReference type="NCBI Taxonomy" id="574655"/>
    <lineage>
        <taxon>Eukaryota</taxon>
        <taxon>Fungi</taxon>
        <taxon>Dikarya</taxon>
        <taxon>Ascomycota</taxon>
        <taxon>Pezizomycotina</taxon>
        <taxon>Dothideomycetes</taxon>
        <taxon>Dothideomycetidae</taxon>
        <taxon>Mycosphaerellales</taxon>
        <taxon>Teratosphaeriaceae</taxon>
        <taxon>Elasticomyces</taxon>
    </lineage>
</organism>